<accession>A0AAV2Q4G6</accession>
<gene>
    <name evidence="1" type="ORF">MNOR_LOCUS8420</name>
</gene>
<dbReference type="Proteomes" id="UP001497623">
    <property type="component" value="Unassembled WGS sequence"/>
</dbReference>
<organism evidence="1 2">
    <name type="scientific">Meganyctiphanes norvegica</name>
    <name type="common">Northern krill</name>
    <name type="synonym">Thysanopoda norvegica</name>
    <dbReference type="NCBI Taxonomy" id="48144"/>
    <lineage>
        <taxon>Eukaryota</taxon>
        <taxon>Metazoa</taxon>
        <taxon>Ecdysozoa</taxon>
        <taxon>Arthropoda</taxon>
        <taxon>Crustacea</taxon>
        <taxon>Multicrustacea</taxon>
        <taxon>Malacostraca</taxon>
        <taxon>Eumalacostraca</taxon>
        <taxon>Eucarida</taxon>
        <taxon>Euphausiacea</taxon>
        <taxon>Euphausiidae</taxon>
        <taxon>Meganyctiphanes</taxon>
    </lineage>
</organism>
<dbReference type="AlphaFoldDB" id="A0AAV2Q4G6"/>
<dbReference type="EMBL" id="CAXKWB010003917">
    <property type="protein sequence ID" value="CAL4071047.1"/>
    <property type="molecule type" value="Genomic_DNA"/>
</dbReference>
<protein>
    <submittedName>
        <fullName evidence="1">Uncharacterized protein</fullName>
    </submittedName>
</protein>
<reference evidence="1 2" key="1">
    <citation type="submission" date="2024-05" db="EMBL/GenBank/DDBJ databases">
        <authorList>
            <person name="Wallberg A."/>
        </authorList>
    </citation>
    <scope>NUCLEOTIDE SEQUENCE [LARGE SCALE GENOMIC DNA]</scope>
</reference>
<proteinExistence type="predicted"/>
<comment type="caution">
    <text evidence="1">The sequence shown here is derived from an EMBL/GenBank/DDBJ whole genome shotgun (WGS) entry which is preliminary data.</text>
</comment>
<feature type="non-terminal residue" evidence="1">
    <location>
        <position position="122"/>
    </location>
</feature>
<evidence type="ECO:0000313" key="1">
    <source>
        <dbReference type="EMBL" id="CAL4071047.1"/>
    </source>
</evidence>
<keyword evidence="2" id="KW-1185">Reference proteome</keyword>
<evidence type="ECO:0000313" key="2">
    <source>
        <dbReference type="Proteomes" id="UP001497623"/>
    </source>
</evidence>
<name>A0AAV2Q4G6_MEGNR</name>
<sequence length="122" mass="14739">MIVERTIEQYKVIQKLFLDDIPKNHNKVAKQARVLRIRNALKNKYTLPTLHFILNALEIFQRYEKLFEMSEITIHLLYDKQMDLFRTALMYFCPLDKIQKLKDTDSLLAFEYNKQEKTENIL</sequence>